<dbReference type="GO" id="GO:0016787">
    <property type="term" value="F:hydrolase activity"/>
    <property type="evidence" value="ECO:0007669"/>
    <property type="project" value="UniProtKB-KW"/>
</dbReference>
<dbReference type="RefSeq" id="WP_160330559.1">
    <property type="nucleotide sequence ID" value="NZ_LTEB01000023.1"/>
</dbReference>
<gene>
    <name evidence="3" type="ORF">WM41_0868</name>
</gene>
<evidence type="ECO:0000313" key="3">
    <source>
        <dbReference type="EMBL" id="KXU18457.1"/>
    </source>
</evidence>
<dbReference type="SUPFAM" id="SSF51261">
    <property type="entry name" value="Duplicated hybrid motif"/>
    <property type="match status" value="1"/>
</dbReference>
<evidence type="ECO:0000259" key="2">
    <source>
        <dbReference type="Pfam" id="PF01551"/>
    </source>
</evidence>
<comment type="similarity">
    <text evidence="1">Belongs to the glycosyl hydrolase 25 family.</text>
</comment>
<dbReference type="Gene3D" id="3.20.20.80">
    <property type="entry name" value="Glycosidases"/>
    <property type="match status" value="1"/>
</dbReference>
<dbReference type="Gene3D" id="2.70.70.10">
    <property type="entry name" value="Glucose Permease (Domain IIA)"/>
    <property type="match status" value="1"/>
</dbReference>
<evidence type="ECO:0000256" key="1">
    <source>
        <dbReference type="ARBA" id="ARBA00010646"/>
    </source>
</evidence>
<reference evidence="3 4" key="1">
    <citation type="journal article" date="2016" name="Int. J. Syst. Evol. Microbiol.">
        <title>Resolving the Complexity of Human Skin Metagenomes Using Single-Molecule Sequencing.</title>
        <authorList>
            <consortium name="NISC Comparative Sequencing Program"/>
            <person name="Tsai Y.C."/>
            <person name="Conlan S."/>
            <person name="Deming C."/>
            <person name="Segre J.A."/>
            <person name="Kong H.H."/>
            <person name="Korlach J."/>
            <person name="Oh J."/>
        </authorList>
    </citation>
    <scope>NUCLEOTIDE SEQUENCE [LARGE SCALE GENOMIC DNA]</scope>
    <source>
        <strain evidence="3 4">1B08</strain>
    </source>
</reference>
<dbReference type="CDD" id="cd12797">
    <property type="entry name" value="M23_peptidase"/>
    <property type="match status" value="1"/>
</dbReference>
<dbReference type="InterPro" id="IPR017853">
    <property type="entry name" value="GH"/>
</dbReference>
<dbReference type="InterPro" id="IPR050570">
    <property type="entry name" value="Cell_wall_metabolism_enzyme"/>
</dbReference>
<dbReference type="InterPro" id="IPR011055">
    <property type="entry name" value="Dup_hybrid_motif"/>
</dbReference>
<dbReference type="SUPFAM" id="SSF51445">
    <property type="entry name" value="(Trans)glycosidases"/>
    <property type="match status" value="1"/>
</dbReference>
<sequence length="504" mass="55773">MVSMPVDKGFVVTSPMGPRWGQYHFGVDYGVAGGSGGKPIYAIKDGTVIAAGPASGFGQWIRVDHPASVGGNESVYGHIIPEVQAGQQVREGQRIGRINPNSATNGGVAPHLHIEVYRYSWVAPARRVLGQTILDPQEVLRGARWPGETQPGGAVARPVGKQGRTIYGIDISEHNDGLSCARAKQEGVDFAIIRVSDGTYVDPVFHSHLADAEQAGMLISTYWYLRAPSEGTTIAQQVDVIEQQMGGRRDLPVWIDVESVDNRFPPSDPRHYLLRGEDVWEAKRELERRGYHVPGVYTGAWYWERMPGGEPSMQGLGALWCSNYGLYNGVGDPRVLYTREGGDRHPGWDYPLGDRKPDLLQYGSRGTVAGRPNVDVNAYRGSREQLEALFTGHTPKEELSMADIQRILDHIDRKTEETKRYVDIRITGPMGSDVKDIRQQLTGGRDKIIREDGTVDIEASYPGWEQLGQDSQGRNLTLADAVASVRRQLVEIQADVDELKRRKK</sequence>
<dbReference type="PROSITE" id="PS51904">
    <property type="entry name" value="GLYCOSYL_HYDROL_F25_2"/>
    <property type="match status" value="1"/>
</dbReference>
<dbReference type="PANTHER" id="PTHR21666:SF270">
    <property type="entry name" value="MUREIN HYDROLASE ACTIVATOR ENVC"/>
    <property type="match status" value="1"/>
</dbReference>
<dbReference type="InterPro" id="IPR002053">
    <property type="entry name" value="Glyco_hydro_25"/>
</dbReference>
<dbReference type="InterPro" id="IPR016047">
    <property type="entry name" value="M23ase_b-sheet_dom"/>
</dbReference>
<comment type="caution">
    <text evidence="3">The sequence shown here is derived from an EMBL/GenBank/DDBJ whole genome shotgun (WGS) entry which is preliminary data.</text>
</comment>
<evidence type="ECO:0000313" key="4">
    <source>
        <dbReference type="Proteomes" id="UP000070339"/>
    </source>
</evidence>
<protein>
    <submittedName>
        <fullName evidence="3">Glycosyl hydrolases 25 family protein</fullName>
    </submittedName>
</protein>
<accession>A0ABR5VAD6</accession>
<dbReference type="Pfam" id="PF01183">
    <property type="entry name" value="Glyco_hydro_25"/>
    <property type="match status" value="1"/>
</dbReference>
<feature type="domain" description="M23ase beta-sheet core" evidence="2">
    <location>
        <begin position="23"/>
        <end position="119"/>
    </location>
</feature>
<dbReference type="Pfam" id="PF01551">
    <property type="entry name" value="Peptidase_M23"/>
    <property type="match status" value="1"/>
</dbReference>
<dbReference type="PANTHER" id="PTHR21666">
    <property type="entry name" value="PEPTIDASE-RELATED"/>
    <property type="match status" value="1"/>
</dbReference>
<proteinExistence type="inferred from homology"/>
<name>A0ABR5VAD6_9CORY</name>
<keyword evidence="4" id="KW-1185">Reference proteome</keyword>
<organism evidence="3 4">
    <name type="scientific">Corynebacterium simulans</name>
    <dbReference type="NCBI Taxonomy" id="146827"/>
    <lineage>
        <taxon>Bacteria</taxon>
        <taxon>Bacillati</taxon>
        <taxon>Actinomycetota</taxon>
        <taxon>Actinomycetes</taxon>
        <taxon>Mycobacteriales</taxon>
        <taxon>Corynebacteriaceae</taxon>
        <taxon>Corynebacterium</taxon>
    </lineage>
</organism>
<dbReference type="CDD" id="cd00599">
    <property type="entry name" value="GH25_muramidase"/>
    <property type="match status" value="1"/>
</dbReference>
<dbReference type="EMBL" id="LTEB01000023">
    <property type="protein sequence ID" value="KXU18457.1"/>
    <property type="molecule type" value="Genomic_DNA"/>
</dbReference>
<keyword evidence="3" id="KW-0378">Hydrolase</keyword>
<dbReference type="Proteomes" id="UP000070339">
    <property type="component" value="Unassembled WGS sequence"/>
</dbReference>